<accession>A0AA92V848</accession>
<gene>
    <name evidence="1" type="ORF">DW064_06455</name>
</gene>
<proteinExistence type="predicted"/>
<dbReference type="AlphaFoldDB" id="A0AA92V848"/>
<reference evidence="1 2" key="1">
    <citation type="submission" date="2018-08" db="EMBL/GenBank/DDBJ databases">
        <title>A genome reference for cultivated species of the human gut microbiota.</title>
        <authorList>
            <person name="Zou Y."/>
            <person name="Xue W."/>
            <person name="Luo G."/>
        </authorList>
    </citation>
    <scope>NUCLEOTIDE SEQUENCE [LARGE SCALE GENOMIC DNA]</scope>
    <source>
        <strain evidence="1 2">AF43-2</strain>
    </source>
</reference>
<evidence type="ECO:0000313" key="1">
    <source>
        <dbReference type="EMBL" id="RHK48801.1"/>
    </source>
</evidence>
<comment type="caution">
    <text evidence="1">The sequence shown here is derived from an EMBL/GenBank/DDBJ whole genome shotgun (WGS) entry which is preliminary data.</text>
</comment>
<evidence type="ECO:0000313" key="2">
    <source>
        <dbReference type="Proteomes" id="UP000284562"/>
    </source>
</evidence>
<name>A0AA92V848_9BACT</name>
<dbReference type="EMBL" id="QRNN01000018">
    <property type="protein sequence ID" value="RHK48801.1"/>
    <property type="molecule type" value="Genomic_DNA"/>
</dbReference>
<dbReference type="Proteomes" id="UP000284562">
    <property type="component" value="Unassembled WGS sequence"/>
</dbReference>
<protein>
    <submittedName>
        <fullName evidence="1">Uncharacterized protein</fullName>
    </submittedName>
</protein>
<sequence>MEYIGIWEKIYNPNFNYGEFAIIKNQAGLNRF</sequence>
<organism evidence="1 2">
    <name type="scientific">Segatella copri</name>
    <dbReference type="NCBI Taxonomy" id="165179"/>
    <lineage>
        <taxon>Bacteria</taxon>
        <taxon>Pseudomonadati</taxon>
        <taxon>Bacteroidota</taxon>
        <taxon>Bacteroidia</taxon>
        <taxon>Bacteroidales</taxon>
        <taxon>Prevotellaceae</taxon>
        <taxon>Segatella</taxon>
    </lineage>
</organism>